<name>H2YSM5_CIOSA</name>
<sequence>MDSLSCDVQKEQGLTVNQTRCSSSQDNSVCHHCCSHNNCNLAESPASEGKHKSCMSTFPVCRHSWYYERNGFVRHQLFYCHCDPICLELGDCCSDYLDICRGSVPPSLSGPTDSLSSDSSLGVGFPPIRCFSCENSPSNEHCNSYGRIVECQPNQRSCFTEIRARGGQRRIWKGCKQTHACKVLQEQANTCTGGPRPCFSCCQVNYCNVFSQTRKTNFSSSCLVKFPGYPLCKRSEYSVLPRSMPEPAICSCDSQCRHFHKCCDDYALLCETSETENMSWIFSEAGPPPIWTDQLALGHGLREERGQRQRNSFSENRSQGSSRFS</sequence>
<dbReference type="Proteomes" id="UP000007875">
    <property type="component" value="Unassembled WGS sequence"/>
</dbReference>
<feature type="domain" description="SMB" evidence="4">
    <location>
        <begin position="50"/>
        <end position="107"/>
    </location>
</feature>
<evidence type="ECO:0000259" key="4">
    <source>
        <dbReference type="PROSITE" id="PS50958"/>
    </source>
</evidence>
<dbReference type="InterPro" id="IPR001212">
    <property type="entry name" value="Somatomedin_B_dom"/>
</dbReference>
<dbReference type="Pfam" id="PF00087">
    <property type="entry name" value="Toxin_TOLIP"/>
    <property type="match status" value="1"/>
</dbReference>
<evidence type="ECO:0000256" key="1">
    <source>
        <dbReference type="ARBA" id="ARBA00022729"/>
    </source>
</evidence>
<evidence type="ECO:0000313" key="6">
    <source>
        <dbReference type="Proteomes" id="UP000007875"/>
    </source>
</evidence>
<dbReference type="PROSITE" id="PS00524">
    <property type="entry name" value="SMB_1"/>
    <property type="match status" value="2"/>
</dbReference>
<dbReference type="HOGENOM" id="CLU_855158_0_0_1"/>
<accession>H2YSM5</accession>
<dbReference type="Pfam" id="PF01033">
    <property type="entry name" value="Somatomedin_B"/>
    <property type="match status" value="2"/>
</dbReference>
<reference evidence="5" key="2">
    <citation type="submission" date="2025-08" db="UniProtKB">
        <authorList>
            <consortium name="Ensembl"/>
        </authorList>
    </citation>
    <scope>IDENTIFICATION</scope>
</reference>
<reference evidence="6" key="1">
    <citation type="submission" date="2003-08" db="EMBL/GenBank/DDBJ databases">
        <authorList>
            <person name="Birren B."/>
            <person name="Nusbaum C."/>
            <person name="Abebe A."/>
            <person name="Abouelleil A."/>
            <person name="Adekoya E."/>
            <person name="Ait-zahra M."/>
            <person name="Allen N."/>
            <person name="Allen T."/>
            <person name="An P."/>
            <person name="Anderson M."/>
            <person name="Anderson S."/>
            <person name="Arachchi H."/>
            <person name="Armbruster J."/>
            <person name="Bachantsang P."/>
            <person name="Baldwin J."/>
            <person name="Barry A."/>
            <person name="Bayul T."/>
            <person name="Blitshsteyn B."/>
            <person name="Bloom T."/>
            <person name="Blye J."/>
            <person name="Boguslavskiy L."/>
            <person name="Borowsky M."/>
            <person name="Boukhgalter B."/>
            <person name="Brunache A."/>
            <person name="Butler J."/>
            <person name="Calixte N."/>
            <person name="Calvo S."/>
            <person name="Camarata J."/>
            <person name="Campo K."/>
            <person name="Chang J."/>
            <person name="Cheshatsang Y."/>
            <person name="Citroen M."/>
            <person name="Collymore A."/>
            <person name="Considine T."/>
            <person name="Cook A."/>
            <person name="Cooke P."/>
            <person name="Corum B."/>
            <person name="Cuomo C."/>
            <person name="David R."/>
            <person name="Dawoe T."/>
            <person name="Degray S."/>
            <person name="Dodge S."/>
            <person name="Dooley K."/>
            <person name="Dorje P."/>
            <person name="Dorjee K."/>
            <person name="Dorris L."/>
            <person name="Duffey N."/>
            <person name="Dupes A."/>
            <person name="Elkins T."/>
            <person name="Engels R."/>
            <person name="Erickson J."/>
            <person name="Farina A."/>
            <person name="Faro S."/>
            <person name="Ferreira P."/>
            <person name="Fischer H."/>
            <person name="Fitzgerald M."/>
            <person name="Foley K."/>
            <person name="Gage D."/>
            <person name="Galagan J."/>
            <person name="Gearin G."/>
            <person name="Gnerre S."/>
            <person name="Gnirke A."/>
            <person name="Goyette A."/>
            <person name="Graham J."/>
            <person name="Grandbois E."/>
            <person name="Gyaltsen K."/>
            <person name="Hafez N."/>
            <person name="Hagopian D."/>
            <person name="Hagos B."/>
            <person name="Hall J."/>
            <person name="Hatcher B."/>
            <person name="Heller A."/>
            <person name="Higgins H."/>
            <person name="Honan T."/>
            <person name="Horn A."/>
            <person name="Houde N."/>
            <person name="Hughes L."/>
            <person name="Hulme W."/>
            <person name="Husby E."/>
            <person name="Iliev I."/>
            <person name="Jaffe D."/>
            <person name="Jones C."/>
            <person name="Kamal M."/>
            <person name="Kamat A."/>
            <person name="Kamvysselis M."/>
            <person name="Karlsson E."/>
            <person name="Kells C."/>
            <person name="Kieu A."/>
            <person name="Kisner P."/>
            <person name="Kodira C."/>
            <person name="Kulbokas E."/>
            <person name="Labutti K."/>
            <person name="Lama D."/>
            <person name="Landers T."/>
            <person name="Leger J."/>
            <person name="Levine S."/>
            <person name="Lewis D."/>
            <person name="Lewis T."/>
            <person name="Lindblad-toh K."/>
            <person name="Liu X."/>
            <person name="Lokyitsang T."/>
            <person name="Lokyitsang Y."/>
            <person name="Lucien O."/>
            <person name="Lui A."/>
            <person name="Ma L.J."/>
            <person name="Mabbitt R."/>
            <person name="Macdonald J."/>
            <person name="Maclean C."/>
            <person name="Major J."/>
            <person name="Manning J."/>
            <person name="Marabella R."/>
            <person name="Maru K."/>
            <person name="Matthews C."/>
            <person name="Mauceli E."/>
            <person name="Mccarthy M."/>
            <person name="Mcdonough S."/>
            <person name="Mcghee T."/>
            <person name="Meldrim J."/>
            <person name="Meneus L."/>
            <person name="Mesirov J."/>
            <person name="Mihalev A."/>
            <person name="Mihova T."/>
            <person name="Mikkelsen T."/>
            <person name="Mlenga V."/>
            <person name="Moru K."/>
            <person name="Mozes J."/>
            <person name="Mulrain L."/>
            <person name="Munson G."/>
            <person name="Naylor J."/>
            <person name="Newes C."/>
            <person name="Nguyen C."/>
            <person name="Nguyen N."/>
            <person name="Nguyen T."/>
            <person name="Nicol R."/>
            <person name="Nielsen C."/>
            <person name="Nizzari M."/>
            <person name="Norbu C."/>
            <person name="Norbu N."/>
            <person name="O'donnell P."/>
            <person name="Okoawo O."/>
            <person name="O'leary S."/>
            <person name="Omotosho B."/>
            <person name="O'neill K."/>
            <person name="Osman S."/>
            <person name="Parker S."/>
            <person name="Perrin D."/>
            <person name="Phunkhang P."/>
            <person name="Piqani B."/>
            <person name="Purcell S."/>
            <person name="Rachupka T."/>
            <person name="Ramasamy U."/>
            <person name="Rameau R."/>
            <person name="Ray V."/>
            <person name="Raymond C."/>
            <person name="Retta R."/>
            <person name="Richardson S."/>
            <person name="Rise C."/>
            <person name="Rodriguez J."/>
            <person name="Rogers J."/>
            <person name="Rogov P."/>
            <person name="Rutman M."/>
            <person name="Schupbach R."/>
            <person name="Seaman C."/>
            <person name="Settipalli S."/>
            <person name="Sharpe T."/>
            <person name="Sheridan J."/>
            <person name="Sherpa N."/>
            <person name="Shi J."/>
            <person name="Smirnov S."/>
            <person name="Smith C."/>
            <person name="Sougnez C."/>
            <person name="Spencer B."/>
            <person name="Stalker J."/>
            <person name="Stange-thomann N."/>
            <person name="Stavropoulos S."/>
            <person name="Stetson K."/>
            <person name="Stone C."/>
            <person name="Stone S."/>
            <person name="Stubbs M."/>
            <person name="Talamas J."/>
            <person name="Tchuinga P."/>
            <person name="Tenzing P."/>
            <person name="Tesfaye S."/>
            <person name="Theodore J."/>
            <person name="Thoulutsang Y."/>
            <person name="Topham K."/>
            <person name="Towey S."/>
            <person name="Tsamla T."/>
            <person name="Tsomo N."/>
            <person name="Vallee D."/>
            <person name="Vassiliev H."/>
            <person name="Venkataraman V."/>
            <person name="Vinson J."/>
            <person name="Vo A."/>
            <person name="Wade C."/>
            <person name="Wang S."/>
            <person name="Wangchuk T."/>
            <person name="Wangdi T."/>
            <person name="Whittaker C."/>
            <person name="Wilkinson J."/>
            <person name="Wu Y."/>
            <person name="Wyman D."/>
            <person name="Yadav S."/>
            <person name="Yang S."/>
            <person name="Yang X."/>
            <person name="Yeager S."/>
            <person name="Yee E."/>
            <person name="Young G."/>
            <person name="Zainoun J."/>
            <person name="Zembeck L."/>
            <person name="Zimmer A."/>
            <person name="Zody M."/>
            <person name="Lander E."/>
        </authorList>
    </citation>
    <scope>NUCLEOTIDE SEQUENCE [LARGE SCALE GENOMIC DNA]</scope>
</reference>
<dbReference type="Gene3D" id="4.10.410.20">
    <property type="match status" value="2"/>
</dbReference>
<evidence type="ECO:0000256" key="3">
    <source>
        <dbReference type="SAM" id="MobiDB-lite"/>
    </source>
</evidence>
<dbReference type="InterPro" id="IPR045860">
    <property type="entry name" value="Snake_toxin-like_sf"/>
</dbReference>
<dbReference type="AlphaFoldDB" id="H2YSM5"/>
<protein>
    <recommendedName>
        <fullName evidence="4">SMB domain-containing protein</fullName>
    </recommendedName>
</protein>
<dbReference type="PROSITE" id="PS00983">
    <property type="entry name" value="LY6_UPAR"/>
    <property type="match status" value="1"/>
</dbReference>
<dbReference type="InParanoid" id="H2YSM5"/>
<dbReference type="InterPro" id="IPR036024">
    <property type="entry name" value="Somatomedin_B-like_dom_sf"/>
</dbReference>
<keyword evidence="6" id="KW-1185">Reference proteome</keyword>
<keyword evidence="2" id="KW-1015">Disulfide bond</keyword>
<dbReference type="SUPFAM" id="SSF90188">
    <property type="entry name" value="Somatomedin B domain"/>
    <property type="match status" value="2"/>
</dbReference>
<proteinExistence type="predicted"/>
<dbReference type="InterPro" id="IPR035076">
    <property type="entry name" value="Toxin/TOLIP"/>
</dbReference>
<dbReference type="InterPro" id="IPR018363">
    <property type="entry name" value="CD59_antigen_CS"/>
</dbReference>
<organism evidence="5 6">
    <name type="scientific">Ciona savignyi</name>
    <name type="common">Pacific transparent sea squirt</name>
    <dbReference type="NCBI Taxonomy" id="51511"/>
    <lineage>
        <taxon>Eukaryota</taxon>
        <taxon>Metazoa</taxon>
        <taxon>Chordata</taxon>
        <taxon>Tunicata</taxon>
        <taxon>Ascidiacea</taxon>
        <taxon>Phlebobranchia</taxon>
        <taxon>Cionidae</taxon>
        <taxon>Ciona</taxon>
    </lineage>
</organism>
<feature type="region of interest" description="Disordered" evidence="3">
    <location>
        <begin position="302"/>
        <end position="325"/>
    </location>
</feature>
<reference evidence="5" key="3">
    <citation type="submission" date="2025-09" db="UniProtKB">
        <authorList>
            <consortium name="Ensembl"/>
        </authorList>
    </citation>
    <scope>IDENTIFICATION</scope>
</reference>
<evidence type="ECO:0000313" key="5">
    <source>
        <dbReference type="Ensembl" id="ENSCSAVP00000008335.1"/>
    </source>
</evidence>
<dbReference type="SUPFAM" id="SSF57302">
    <property type="entry name" value="Snake toxin-like"/>
    <property type="match status" value="1"/>
</dbReference>
<dbReference type="Gene3D" id="2.10.60.10">
    <property type="entry name" value="CD59"/>
    <property type="match status" value="1"/>
</dbReference>
<evidence type="ECO:0000256" key="2">
    <source>
        <dbReference type="ARBA" id="ARBA00023157"/>
    </source>
</evidence>
<dbReference type="Ensembl" id="ENSCSAVT00000008443.1">
    <property type="protein sequence ID" value="ENSCSAVP00000008335.1"/>
    <property type="gene ID" value="ENSCSAVG00000004956.1"/>
</dbReference>
<dbReference type="PROSITE" id="PS50958">
    <property type="entry name" value="SMB_2"/>
    <property type="match status" value="2"/>
</dbReference>
<feature type="compositionally biased region" description="Polar residues" evidence="3">
    <location>
        <begin position="309"/>
        <end position="325"/>
    </location>
</feature>
<feature type="domain" description="SMB" evidence="4">
    <location>
        <begin position="218"/>
        <end position="276"/>
    </location>
</feature>
<keyword evidence="1" id="KW-0732">Signal</keyword>
<dbReference type="CDD" id="cd23539">
    <property type="entry name" value="TFP_LU_ECD_CinHb4_like"/>
    <property type="match status" value="1"/>
</dbReference>